<comment type="caution">
    <text evidence="11">The sequence shown here is derived from an EMBL/GenBank/DDBJ whole genome shotgun (WGS) entry which is preliminary data.</text>
</comment>
<dbReference type="PANTHER" id="PTHR47529">
    <property type="entry name" value="PEPTIDYL-PROLYL CIS-TRANS ISOMERASE D"/>
    <property type="match status" value="1"/>
</dbReference>
<evidence type="ECO:0000256" key="8">
    <source>
        <dbReference type="PROSITE-ProRule" id="PRU00278"/>
    </source>
</evidence>
<dbReference type="SUPFAM" id="SSF54534">
    <property type="entry name" value="FKBP-like"/>
    <property type="match status" value="1"/>
</dbReference>
<dbReference type="PANTHER" id="PTHR47529:SF1">
    <property type="entry name" value="PERIPLASMIC CHAPERONE PPID"/>
    <property type="match status" value="1"/>
</dbReference>
<name>A0ABT0TZV1_9BACT</name>
<evidence type="ECO:0000256" key="2">
    <source>
        <dbReference type="ARBA" id="ARBA00022475"/>
    </source>
</evidence>
<dbReference type="Proteomes" id="UP001202961">
    <property type="component" value="Unassembled WGS sequence"/>
</dbReference>
<gene>
    <name evidence="11" type="ORF">NB063_05650</name>
</gene>
<dbReference type="Pfam" id="PF13145">
    <property type="entry name" value="Rotamase_2"/>
    <property type="match status" value="1"/>
</dbReference>
<evidence type="ECO:0000256" key="3">
    <source>
        <dbReference type="ARBA" id="ARBA00022519"/>
    </source>
</evidence>
<keyword evidence="5" id="KW-0143">Chaperone</keyword>
<evidence type="ECO:0000259" key="10">
    <source>
        <dbReference type="PROSITE" id="PS50198"/>
    </source>
</evidence>
<dbReference type="EMBL" id="JAMQBK010000016">
    <property type="protein sequence ID" value="MCM2370107.1"/>
    <property type="molecule type" value="Genomic_DNA"/>
</dbReference>
<evidence type="ECO:0000256" key="1">
    <source>
        <dbReference type="ARBA" id="ARBA00004382"/>
    </source>
</evidence>
<dbReference type="InterPro" id="IPR052029">
    <property type="entry name" value="PpiD_chaperone"/>
</dbReference>
<organism evidence="11 12">
    <name type="scientific">Aporhodopirellula aestuarii</name>
    <dbReference type="NCBI Taxonomy" id="2950107"/>
    <lineage>
        <taxon>Bacteria</taxon>
        <taxon>Pseudomonadati</taxon>
        <taxon>Planctomycetota</taxon>
        <taxon>Planctomycetia</taxon>
        <taxon>Pirellulales</taxon>
        <taxon>Pirellulaceae</taxon>
        <taxon>Aporhodopirellula</taxon>
    </lineage>
</organism>
<evidence type="ECO:0000313" key="12">
    <source>
        <dbReference type="Proteomes" id="UP001202961"/>
    </source>
</evidence>
<accession>A0ABT0TZV1</accession>
<keyword evidence="8 11" id="KW-0413">Isomerase</keyword>
<keyword evidence="3" id="KW-0997">Cell inner membrane</keyword>
<dbReference type="InterPro" id="IPR000297">
    <property type="entry name" value="PPIase_PpiC"/>
</dbReference>
<dbReference type="RefSeq" id="WP_250927777.1">
    <property type="nucleotide sequence ID" value="NZ_JAMQBK010000016.1"/>
</dbReference>
<dbReference type="InterPro" id="IPR046357">
    <property type="entry name" value="PPIase_dom_sf"/>
</dbReference>
<keyword evidence="8" id="KW-0697">Rotamase</keyword>
<proteinExistence type="predicted"/>
<sequence length="414" mass="46824">MPPLPNLSPIRLATTSSGSNHRRRGVMSHVWPAAFRTLGLLAVFGWMTLAFAPSVSAQMPSQSQIDEAMQVDLPTDPATLIAMVGQSPILLGELNPKIESRIQSVIENAGQEIPENQIKFARVRMLRGLLAQTIQNRMMRESFLLDQVATETADKRREAEATMQAKARQMFFESEVPELRKQYEADSLADLDDELRKKGTSLAAREREFIDAMLGHLYIRGKVNRDPSVSLAEIHEYYTTHQDEFYRKSRARWEQITVMYSNFPSKQAAYDAIWEMGREAFFGGNMQAIAREKSQEPFASDGGIHDWTNQGALASEILDKEIFTIPTGAMSQIIEDVDAYHIIRVTEREQEGIVPLADVQDDIRKILRDEKIEKAQTEALADVQRRVPVWTIFPEDVPGAKPLPQVAARFPNRQ</sequence>
<evidence type="ECO:0000313" key="11">
    <source>
        <dbReference type="EMBL" id="MCM2370107.1"/>
    </source>
</evidence>
<keyword evidence="2" id="KW-1003">Cell membrane</keyword>
<evidence type="ECO:0000256" key="9">
    <source>
        <dbReference type="SAM" id="MobiDB-lite"/>
    </source>
</evidence>
<keyword evidence="12" id="KW-1185">Reference proteome</keyword>
<reference evidence="11 12" key="1">
    <citation type="journal article" date="2022" name="Syst. Appl. Microbiol.">
        <title>Rhodopirellula aestuarii sp. nov., a novel member of the genus Rhodopirellula isolated from brackish sediments collected in the Tagus River estuary, Portugal.</title>
        <authorList>
            <person name="Vitorino I.R."/>
            <person name="Klimek D."/>
            <person name="Calusinska M."/>
            <person name="Lobo-da-Cunha A."/>
            <person name="Vasconcelos V."/>
            <person name="Lage O.M."/>
        </authorList>
    </citation>
    <scope>NUCLEOTIDE SEQUENCE [LARGE SCALE GENOMIC DNA]</scope>
    <source>
        <strain evidence="11 12">ICT_H3.1</strain>
    </source>
</reference>
<evidence type="ECO:0000256" key="5">
    <source>
        <dbReference type="ARBA" id="ARBA00023186"/>
    </source>
</evidence>
<feature type="region of interest" description="Disordered" evidence="9">
    <location>
        <begin position="1"/>
        <end position="23"/>
    </location>
</feature>
<evidence type="ECO:0000256" key="7">
    <source>
        <dbReference type="ARBA" id="ARBA00042775"/>
    </source>
</evidence>
<keyword evidence="4" id="KW-0472">Membrane</keyword>
<feature type="domain" description="PpiC" evidence="10">
    <location>
        <begin position="248"/>
        <end position="347"/>
    </location>
</feature>
<dbReference type="Gene3D" id="1.10.4030.10">
    <property type="entry name" value="Porin chaperone SurA, peptide-binding domain"/>
    <property type="match status" value="1"/>
</dbReference>
<dbReference type="PROSITE" id="PS50198">
    <property type="entry name" value="PPIC_PPIASE_2"/>
    <property type="match status" value="1"/>
</dbReference>
<dbReference type="Gene3D" id="3.10.50.40">
    <property type="match status" value="1"/>
</dbReference>
<protein>
    <recommendedName>
        <fullName evidence="6">Periplasmic chaperone PpiD</fullName>
    </recommendedName>
    <alternativeName>
        <fullName evidence="7">Periplasmic folding chaperone</fullName>
    </alternativeName>
</protein>
<evidence type="ECO:0000256" key="6">
    <source>
        <dbReference type="ARBA" id="ARBA00040743"/>
    </source>
</evidence>
<dbReference type="GO" id="GO:0016853">
    <property type="term" value="F:isomerase activity"/>
    <property type="evidence" value="ECO:0007669"/>
    <property type="project" value="UniProtKB-KW"/>
</dbReference>
<comment type="subcellular location">
    <subcellularLocation>
        <location evidence="1">Cell inner membrane</location>
        <topology evidence="1">Single-pass type II membrane protein</topology>
        <orientation evidence="1">Periplasmic side</orientation>
    </subcellularLocation>
</comment>
<evidence type="ECO:0000256" key="4">
    <source>
        <dbReference type="ARBA" id="ARBA00023136"/>
    </source>
</evidence>